<evidence type="ECO:0000313" key="1">
    <source>
        <dbReference type="EMBL" id="VDK28715.1"/>
    </source>
</evidence>
<sequence>MLRDAVALAKRWISANDSDLPKFTDADFKNLSSPLKLKVLDTIRTVRFMSF</sequence>
<dbReference type="Gene3D" id="1.25.40.320">
    <property type="entry name" value="Peptidase M1, leukotriene A4 hydrolase/aminopeptidase C-terminal domain"/>
    <property type="match status" value="1"/>
</dbReference>
<dbReference type="AlphaFoldDB" id="A0A3P6PNG5"/>
<name>A0A3P6PNG5_ANISI</name>
<evidence type="ECO:0000313" key="2">
    <source>
        <dbReference type="Proteomes" id="UP000267096"/>
    </source>
</evidence>
<keyword evidence="2" id="KW-1185">Reference proteome</keyword>
<organism evidence="1 2">
    <name type="scientific">Anisakis simplex</name>
    <name type="common">Herring worm</name>
    <dbReference type="NCBI Taxonomy" id="6269"/>
    <lineage>
        <taxon>Eukaryota</taxon>
        <taxon>Metazoa</taxon>
        <taxon>Ecdysozoa</taxon>
        <taxon>Nematoda</taxon>
        <taxon>Chromadorea</taxon>
        <taxon>Rhabditida</taxon>
        <taxon>Spirurina</taxon>
        <taxon>Ascaridomorpha</taxon>
        <taxon>Ascaridoidea</taxon>
        <taxon>Anisakidae</taxon>
        <taxon>Anisakis</taxon>
        <taxon>Anisakis simplex complex</taxon>
    </lineage>
</organism>
<protein>
    <submittedName>
        <fullName evidence="1">Uncharacterized protein</fullName>
    </submittedName>
</protein>
<dbReference type="InterPro" id="IPR038502">
    <property type="entry name" value="M1_LTA-4_hydro/amino_C_sf"/>
</dbReference>
<gene>
    <name evidence="1" type="ORF">ASIM_LOCUS7193</name>
</gene>
<dbReference type="EMBL" id="UYRR01016964">
    <property type="protein sequence ID" value="VDK28715.1"/>
    <property type="molecule type" value="Genomic_DNA"/>
</dbReference>
<dbReference type="OrthoDB" id="79562at2759"/>
<accession>A0A3P6PNG5</accession>
<dbReference type="Proteomes" id="UP000267096">
    <property type="component" value="Unassembled WGS sequence"/>
</dbReference>
<reference evidence="1 2" key="1">
    <citation type="submission" date="2018-11" db="EMBL/GenBank/DDBJ databases">
        <authorList>
            <consortium name="Pathogen Informatics"/>
        </authorList>
    </citation>
    <scope>NUCLEOTIDE SEQUENCE [LARGE SCALE GENOMIC DNA]</scope>
</reference>
<proteinExistence type="predicted"/>